<keyword evidence="6" id="KW-0732">Signal</keyword>
<feature type="signal peptide" evidence="6">
    <location>
        <begin position="1"/>
        <end position="18"/>
    </location>
</feature>
<dbReference type="InterPro" id="IPR016169">
    <property type="entry name" value="FAD-bd_PCMH_sub2"/>
</dbReference>
<feature type="domain" description="FAD-binding PCMH-type" evidence="7">
    <location>
        <begin position="127"/>
        <end position="308"/>
    </location>
</feature>
<proteinExistence type="inferred from homology"/>
<evidence type="ECO:0000256" key="1">
    <source>
        <dbReference type="ARBA" id="ARBA00001974"/>
    </source>
</evidence>
<dbReference type="PANTHER" id="PTHR42973">
    <property type="entry name" value="BINDING OXIDOREDUCTASE, PUTATIVE (AFU_ORTHOLOGUE AFUA_1G17690)-RELATED"/>
    <property type="match status" value="1"/>
</dbReference>
<dbReference type="InterPro" id="IPR036318">
    <property type="entry name" value="FAD-bd_PCMH-like_sf"/>
</dbReference>
<dbReference type="InterPro" id="IPR050416">
    <property type="entry name" value="FAD-linked_Oxidoreductase"/>
</dbReference>
<accession>A0ABR2JH74</accession>
<evidence type="ECO:0000256" key="5">
    <source>
        <dbReference type="ARBA" id="ARBA00023002"/>
    </source>
</evidence>
<sequence length="579" mass="62326">MSIRGVAVWCSIITAIVAILARDRLFSGPLAGCRTIPGDTSWPDTSVWSQLNTTVGGKLIRTVPLAAVCHKTIAGEPNPSYDEEQCAMLRDHWFFPETHLPSPSSPMSYYFSNNSCNPWLGPDTPCTIGSTSVYVINATKVTDIQEGIRFATEHNIRLVIRNTGHDYLGKSTGAHSLTIWTHNFKSIELLEKGYSSPHYTGPAVKMGAGVEALEAYKFAASHRLVVVGGNCPTVAVAGGFTQGGGHGPLASRYGLAADQVLEWEVVSPTGEYLTVSTTDNADLFWALRGGGGGTFGVVISMTVKAFPDTYASTASMMVPNTGANADALYAAIGEFITTTLPGLVDAGAFVSWIVAPFGFMITPAVAPGVTSAELDRLLQPMLNTLKAAGLEYQHAPARHHATFLDAYQFYQQGASWNVSDYTLGGRLISRDVALQNTSAFVEVIRHISTVALFSGVSYNVGGSADEEVAVNPYFRKTLVGVALGTPLNYTDWSATLAGQNLVTNDLVPALTKLTPDGAAYLSEVDFQQPDFQRTLYGAHYPRLLEVKHKYDPAGIMYAKTAVGSEEWEERDDGRLCRVK</sequence>
<evidence type="ECO:0000256" key="2">
    <source>
        <dbReference type="ARBA" id="ARBA00005466"/>
    </source>
</evidence>
<name>A0ABR2JH74_9PEZI</name>
<comment type="similarity">
    <text evidence="2">Belongs to the oxygen-dependent FAD-linked oxidoreductase family.</text>
</comment>
<dbReference type="EMBL" id="JAPCWZ010000002">
    <property type="protein sequence ID" value="KAK8876992.1"/>
    <property type="molecule type" value="Genomic_DNA"/>
</dbReference>
<dbReference type="Proteomes" id="UP001390339">
    <property type="component" value="Unassembled WGS sequence"/>
</dbReference>
<evidence type="ECO:0000313" key="8">
    <source>
        <dbReference type="EMBL" id="KAK8876992.1"/>
    </source>
</evidence>
<keyword evidence="4" id="KW-0274">FAD</keyword>
<protein>
    <submittedName>
        <fullName evidence="8">FAD-binding domain-containing protein</fullName>
    </submittedName>
</protein>
<comment type="caution">
    <text evidence="8">The sequence shown here is derived from an EMBL/GenBank/DDBJ whole genome shotgun (WGS) entry which is preliminary data.</text>
</comment>
<dbReference type="InterPro" id="IPR016166">
    <property type="entry name" value="FAD-bd_PCMH"/>
</dbReference>
<dbReference type="Gene3D" id="3.30.465.10">
    <property type="match status" value="1"/>
</dbReference>
<comment type="cofactor">
    <cofactor evidence="1">
        <name>FAD</name>
        <dbReference type="ChEBI" id="CHEBI:57692"/>
    </cofactor>
</comment>
<evidence type="ECO:0000259" key="7">
    <source>
        <dbReference type="PROSITE" id="PS51387"/>
    </source>
</evidence>
<evidence type="ECO:0000256" key="3">
    <source>
        <dbReference type="ARBA" id="ARBA00022630"/>
    </source>
</evidence>
<evidence type="ECO:0000313" key="9">
    <source>
        <dbReference type="Proteomes" id="UP001390339"/>
    </source>
</evidence>
<keyword evidence="9" id="KW-1185">Reference proteome</keyword>
<dbReference type="SUPFAM" id="SSF56176">
    <property type="entry name" value="FAD-binding/transporter-associated domain-like"/>
    <property type="match status" value="1"/>
</dbReference>
<dbReference type="InterPro" id="IPR006094">
    <property type="entry name" value="Oxid_FAD_bind_N"/>
</dbReference>
<dbReference type="Pfam" id="PF01565">
    <property type="entry name" value="FAD_binding_4"/>
    <property type="match status" value="1"/>
</dbReference>
<organism evidence="8 9">
    <name type="scientific">Apiospora arundinis</name>
    <dbReference type="NCBI Taxonomy" id="335852"/>
    <lineage>
        <taxon>Eukaryota</taxon>
        <taxon>Fungi</taxon>
        <taxon>Dikarya</taxon>
        <taxon>Ascomycota</taxon>
        <taxon>Pezizomycotina</taxon>
        <taxon>Sordariomycetes</taxon>
        <taxon>Xylariomycetidae</taxon>
        <taxon>Amphisphaeriales</taxon>
        <taxon>Apiosporaceae</taxon>
        <taxon>Apiospora</taxon>
    </lineage>
</organism>
<dbReference type="PROSITE" id="PS51387">
    <property type="entry name" value="FAD_PCMH"/>
    <property type="match status" value="1"/>
</dbReference>
<evidence type="ECO:0000256" key="6">
    <source>
        <dbReference type="SAM" id="SignalP"/>
    </source>
</evidence>
<evidence type="ECO:0000256" key="4">
    <source>
        <dbReference type="ARBA" id="ARBA00022827"/>
    </source>
</evidence>
<gene>
    <name evidence="8" type="ORF">PGQ11_001938</name>
</gene>
<keyword evidence="3" id="KW-0285">Flavoprotein</keyword>
<dbReference type="PANTHER" id="PTHR42973:SF39">
    <property type="entry name" value="FAD-BINDING PCMH-TYPE DOMAIN-CONTAINING PROTEIN"/>
    <property type="match status" value="1"/>
</dbReference>
<keyword evidence="5" id="KW-0560">Oxidoreductase</keyword>
<dbReference type="Pfam" id="PF08031">
    <property type="entry name" value="BBE"/>
    <property type="match status" value="1"/>
</dbReference>
<dbReference type="InterPro" id="IPR012951">
    <property type="entry name" value="BBE"/>
</dbReference>
<reference evidence="8 9" key="1">
    <citation type="journal article" date="2024" name="IMA Fungus">
        <title>Apiospora arundinis, a panoply of carbohydrate-active enzymes and secondary metabolites.</title>
        <authorList>
            <person name="Sorensen T."/>
            <person name="Petersen C."/>
            <person name="Muurmann A.T."/>
            <person name="Christiansen J.V."/>
            <person name="Brundto M.L."/>
            <person name="Overgaard C.K."/>
            <person name="Boysen A.T."/>
            <person name="Wollenberg R.D."/>
            <person name="Larsen T.O."/>
            <person name="Sorensen J.L."/>
            <person name="Nielsen K.L."/>
            <person name="Sondergaard T.E."/>
        </authorList>
    </citation>
    <scope>NUCLEOTIDE SEQUENCE [LARGE SCALE GENOMIC DNA]</scope>
    <source>
        <strain evidence="8 9">AAU 773</strain>
    </source>
</reference>
<feature type="chain" id="PRO_5045398270" evidence="6">
    <location>
        <begin position="19"/>
        <end position="579"/>
    </location>
</feature>